<evidence type="ECO:0000256" key="1">
    <source>
        <dbReference type="ARBA" id="ARBA00001971"/>
    </source>
</evidence>
<gene>
    <name evidence="7" type="ORF">Prum_009650</name>
</gene>
<keyword evidence="5 6" id="KW-0349">Heme</keyword>
<reference evidence="7 8" key="1">
    <citation type="submission" date="2020-03" db="EMBL/GenBank/DDBJ databases">
        <title>Whole genome shotgun sequence of Phytohabitans rumicis NBRC 108638.</title>
        <authorList>
            <person name="Komaki H."/>
            <person name="Tamura T."/>
        </authorList>
    </citation>
    <scope>NUCLEOTIDE SEQUENCE [LARGE SCALE GENOMIC DNA]</scope>
    <source>
        <strain evidence="7 8">NBRC 108638</strain>
    </source>
</reference>
<evidence type="ECO:0000256" key="6">
    <source>
        <dbReference type="RuleBase" id="RU000461"/>
    </source>
</evidence>
<comment type="cofactor">
    <cofactor evidence="1 5">
        <name>heme</name>
        <dbReference type="ChEBI" id="CHEBI:30413"/>
    </cofactor>
</comment>
<dbReference type="PRINTS" id="PR00465">
    <property type="entry name" value="EP450IV"/>
</dbReference>
<dbReference type="Proteomes" id="UP000482960">
    <property type="component" value="Unassembled WGS sequence"/>
</dbReference>
<keyword evidence="8" id="KW-1185">Reference proteome</keyword>
<dbReference type="InterPro" id="IPR036396">
    <property type="entry name" value="Cyt_P450_sf"/>
</dbReference>
<evidence type="ECO:0000313" key="7">
    <source>
        <dbReference type="EMBL" id="GFJ87323.1"/>
    </source>
</evidence>
<sequence>MKSHLDLTTGLSGKAEFHFNRMEEILQGRPVGQVTVDGIDAVFINDPTLIRAIQVKDSRKYVRGDLFQKGRNISRAGLLLEDEASHRHYRRLSNPFLRVAKVDEYVPTMRRIVSDAVASWHAGDLVDIQNEMCWISGAIALAALFPSPFPEPSRDLSDRLAALILETIRKPLYGKVATPAQPYGLPSGQPAQAREEVRKLLFSYVDEQLRRPDSAAGYLSALLLDTDETGERVLTVDQICDEAIMMLIAATATMASVMSWALYVLSEEPLIEEKLFEDMPKAGNEGAAHGIERSSYTFRFLMEILRLYPPVWIACRKTRSSISLGDHLLPEGVNVIFSSYLLHRNSDRYPDAHRFDPDRWLSFRPGAGDDTSYIPFGIGPKACIGEAFAWRELEVILGTVMQRWRLGTKPGSSVQAAAETTLHPHELLMIPQPR</sequence>
<dbReference type="InterPro" id="IPR050121">
    <property type="entry name" value="Cytochrome_P450_monoxygenase"/>
</dbReference>
<dbReference type="InterPro" id="IPR001128">
    <property type="entry name" value="Cyt_P450"/>
</dbReference>
<keyword evidence="3 5" id="KW-0479">Metal-binding</keyword>
<evidence type="ECO:0000256" key="2">
    <source>
        <dbReference type="ARBA" id="ARBA00010617"/>
    </source>
</evidence>
<dbReference type="GO" id="GO:0005506">
    <property type="term" value="F:iron ion binding"/>
    <property type="evidence" value="ECO:0007669"/>
    <property type="project" value="InterPro"/>
</dbReference>
<name>A0A6V8KQ64_9ACTN</name>
<dbReference type="PANTHER" id="PTHR24305:SF166">
    <property type="entry name" value="CYTOCHROME P450 12A4, MITOCHONDRIAL-RELATED"/>
    <property type="match status" value="1"/>
</dbReference>
<feature type="binding site" description="axial binding residue" evidence="5">
    <location>
        <position position="383"/>
    </location>
    <ligand>
        <name>heme</name>
        <dbReference type="ChEBI" id="CHEBI:30413"/>
    </ligand>
    <ligandPart>
        <name>Fe</name>
        <dbReference type="ChEBI" id="CHEBI:18248"/>
    </ligandPart>
</feature>
<dbReference type="InterPro" id="IPR017972">
    <property type="entry name" value="Cyt_P450_CS"/>
</dbReference>
<organism evidence="7 8">
    <name type="scientific">Phytohabitans rumicis</name>
    <dbReference type="NCBI Taxonomy" id="1076125"/>
    <lineage>
        <taxon>Bacteria</taxon>
        <taxon>Bacillati</taxon>
        <taxon>Actinomycetota</taxon>
        <taxon>Actinomycetes</taxon>
        <taxon>Micromonosporales</taxon>
        <taxon>Micromonosporaceae</taxon>
    </lineage>
</organism>
<dbReference type="Gene3D" id="1.10.630.10">
    <property type="entry name" value="Cytochrome P450"/>
    <property type="match status" value="1"/>
</dbReference>
<evidence type="ECO:0000256" key="5">
    <source>
        <dbReference type="PIRSR" id="PIRSR602403-1"/>
    </source>
</evidence>
<dbReference type="GO" id="GO:0004497">
    <property type="term" value="F:monooxygenase activity"/>
    <property type="evidence" value="ECO:0007669"/>
    <property type="project" value="UniProtKB-KW"/>
</dbReference>
<dbReference type="PANTHER" id="PTHR24305">
    <property type="entry name" value="CYTOCHROME P450"/>
    <property type="match status" value="1"/>
</dbReference>
<protein>
    <submittedName>
        <fullName evidence="7">Cytochrome P450</fullName>
    </submittedName>
</protein>
<proteinExistence type="inferred from homology"/>
<evidence type="ECO:0000256" key="4">
    <source>
        <dbReference type="ARBA" id="ARBA00023004"/>
    </source>
</evidence>
<dbReference type="EMBL" id="BLPG01000001">
    <property type="protein sequence ID" value="GFJ87323.1"/>
    <property type="molecule type" value="Genomic_DNA"/>
</dbReference>
<comment type="similarity">
    <text evidence="2 6">Belongs to the cytochrome P450 family.</text>
</comment>
<dbReference type="GO" id="GO:0016705">
    <property type="term" value="F:oxidoreductase activity, acting on paired donors, with incorporation or reduction of molecular oxygen"/>
    <property type="evidence" value="ECO:0007669"/>
    <property type="project" value="InterPro"/>
</dbReference>
<reference evidence="7 8" key="2">
    <citation type="submission" date="2020-03" db="EMBL/GenBank/DDBJ databases">
        <authorList>
            <person name="Ichikawa N."/>
            <person name="Kimura A."/>
            <person name="Kitahashi Y."/>
            <person name="Uohara A."/>
        </authorList>
    </citation>
    <scope>NUCLEOTIDE SEQUENCE [LARGE SCALE GENOMIC DNA]</scope>
    <source>
        <strain evidence="7 8">NBRC 108638</strain>
    </source>
</reference>
<dbReference type="AlphaFoldDB" id="A0A6V8KQ64"/>
<evidence type="ECO:0000313" key="8">
    <source>
        <dbReference type="Proteomes" id="UP000482960"/>
    </source>
</evidence>
<evidence type="ECO:0000256" key="3">
    <source>
        <dbReference type="ARBA" id="ARBA00022723"/>
    </source>
</evidence>
<comment type="caution">
    <text evidence="7">The sequence shown here is derived from an EMBL/GenBank/DDBJ whole genome shotgun (WGS) entry which is preliminary data.</text>
</comment>
<keyword evidence="6" id="KW-0503">Monooxygenase</keyword>
<dbReference type="GO" id="GO:0020037">
    <property type="term" value="F:heme binding"/>
    <property type="evidence" value="ECO:0007669"/>
    <property type="project" value="InterPro"/>
</dbReference>
<accession>A0A6V8KQ64</accession>
<dbReference type="InterPro" id="IPR002403">
    <property type="entry name" value="Cyt_P450_E_grp-IV"/>
</dbReference>
<dbReference type="PROSITE" id="PS00086">
    <property type="entry name" value="CYTOCHROME_P450"/>
    <property type="match status" value="1"/>
</dbReference>
<dbReference type="SUPFAM" id="SSF48264">
    <property type="entry name" value="Cytochrome P450"/>
    <property type="match status" value="1"/>
</dbReference>
<keyword evidence="4 5" id="KW-0408">Iron</keyword>
<dbReference type="Pfam" id="PF00067">
    <property type="entry name" value="p450"/>
    <property type="match status" value="1"/>
</dbReference>
<dbReference type="PRINTS" id="PR00385">
    <property type="entry name" value="P450"/>
</dbReference>
<keyword evidence="6" id="KW-0560">Oxidoreductase</keyword>